<reference evidence="1 2" key="1">
    <citation type="submission" date="2017-11" db="EMBL/GenBank/DDBJ databases">
        <title>Genomic Encyclopedia of Archaeal and Bacterial Type Strains, Phase II (KMG-II): From Individual Species to Whole Genera.</title>
        <authorList>
            <person name="Goeker M."/>
        </authorList>
    </citation>
    <scope>NUCLEOTIDE SEQUENCE [LARGE SCALE GENOMIC DNA]</scope>
    <source>
        <strain evidence="1 2">DSM 27763</strain>
    </source>
</reference>
<evidence type="ECO:0000313" key="2">
    <source>
        <dbReference type="Proteomes" id="UP000230842"/>
    </source>
</evidence>
<dbReference type="OrthoDB" id="9799818at2"/>
<name>A0A2M9B7A8_9ACTN</name>
<keyword evidence="2" id="KW-1185">Reference proteome</keyword>
<evidence type="ECO:0000313" key="1">
    <source>
        <dbReference type="EMBL" id="PJJ53818.1"/>
    </source>
</evidence>
<protein>
    <submittedName>
        <fullName evidence="1">NADP-dependent 3-hydroxy acid dehydrogenase YdfG</fullName>
    </submittedName>
</protein>
<dbReference type="PANTHER" id="PTHR43431">
    <property type="entry name" value="OXIDOREDUCTASE, SHORT CHAIN DEHYDROGENASE/REDUCTASE FAMILY (AFU_ORTHOLOGUE AFUA_5G14000)"/>
    <property type="match status" value="1"/>
</dbReference>
<gene>
    <name evidence="1" type="ORF">CLV56_3314</name>
</gene>
<dbReference type="Gene3D" id="3.40.50.720">
    <property type="entry name" value="NAD(P)-binding Rossmann-like Domain"/>
    <property type="match status" value="1"/>
</dbReference>
<sequence>MPSLIVVGAGPGIGASVAAALSDAGDRVGLVARSRAGLEVVAQHLPRRRVRTARADVADARALDEALDTLLDAIGLPEVVVYNAGLIRADRPGELSDADHHRAWSVNVLGAARTAARIGPAMAARGRGTLLFTAGMPVPAASHTSLSLGKAGLRALVDLLADDLEPSGVHVAEVTVGGAVEAGGRYDPDAIATAYRALLDEPYGRWRRHVAYDGPAASTPAVRPPVRTGGG</sequence>
<dbReference type="EMBL" id="PGEZ01000002">
    <property type="protein sequence ID" value="PJJ53818.1"/>
    <property type="molecule type" value="Genomic_DNA"/>
</dbReference>
<dbReference type="PRINTS" id="PR00081">
    <property type="entry name" value="GDHRDH"/>
</dbReference>
<dbReference type="InterPro" id="IPR036291">
    <property type="entry name" value="NAD(P)-bd_dom_sf"/>
</dbReference>
<dbReference type="Pfam" id="PF00106">
    <property type="entry name" value="adh_short"/>
    <property type="match status" value="1"/>
</dbReference>
<proteinExistence type="predicted"/>
<dbReference type="InterPro" id="IPR002347">
    <property type="entry name" value="SDR_fam"/>
</dbReference>
<dbReference type="AlphaFoldDB" id="A0A2M9B7A8"/>
<dbReference type="SUPFAM" id="SSF51735">
    <property type="entry name" value="NAD(P)-binding Rossmann-fold domains"/>
    <property type="match status" value="1"/>
</dbReference>
<dbReference type="RefSeq" id="WP_100415305.1">
    <property type="nucleotide sequence ID" value="NZ_PGEZ01000002.1"/>
</dbReference>
<dbReference type="Proteomes" id="UP000230842">
    <property type="component" value="Unassembled WGS sequence"/>
</dbReference>
<organism evidence="1 2">
    <name type="scientific">Mumia flava</name>
    <dbReference type="NCBI Taxonomy" id="1348852"/>
    <lineage>
        <taxon>Bacteria</taxon>
        <taxon>Bacillati</taxon>
        <taxon>Actinomycetota</taxon>
        <taxon>Actinomycetes</taxon>
        <taxon>Propionibacteriales</taxon>
        <taxon>Nocardioidaceae</taxon>
        <taxon>Mumia</taxon>
    </lineage>
</organism>
<dbReference type="PANTHER" id="PTHR43431:SF1">
    <property type="entry name" value="OS08G0476300 PROTEIN"/>
    <property type="match status" value="1"/>
</dbReference>
<comment type="caution">
    <text evidence="1">The sequence shown here is derived from an EMBL/GenBank/DDBJ whole genome shotgun (WGS) entry which is preliminary data.</text>
</comment>
<accession>A0A2M9B7A8</accession>